<dbReference type="PANTHER" id="PTHR34353">
    <property type="entry name" value="CRISPR-ASSOCIATED ENDONUCLEASE CAS1 1"/>
    <property type="match status" value="1"/>
</dbReference>
<accession>A0ABZ2UY72</accession>
<dbReference type="InterPro" id="IPR002729">
    <property type="entry name" value="CRISPR-assoc_Cas1"/>
</dbReference>
<dbReference type="InterPro" id="IPR042206">
    <property type="entry name" value="CRISPR-assoc_Cas1_C"/>
</dbReference>
<feature type="binding site" evidence="10">
    <location>
        <position position="167"/>
    </location>
    <ligand>
        <name>Mn(2+)</name>
        <dbReference type="ChEBI" id="CHEBI:29035"/>
    </ligand>
</feature>
<dbReference type="Proteomes" id="UP001483337">
    <property type="component" value="Plasmid unnamed"/>
</dbReference>
<sequence>MYLPELFPHFLVLQRLVDGSLNQSQNLITAMRRWILINWFYRDINQNCQCDRYNGITFNQWSEYFFNQDLLHLQPEFQSGHPLSRLLEKNDEIFKPHHLLCPCYKTTVDWLRFYHINVDDWLGDLQNNIYLSPQTVNAAVEEAIYGISKDIDALELAENLDSLRGYEGISAARYFPAFGELITNRNFEFSLRNRQPPKDPINSLLSFGYTLLLNNVMSFIVAEGLSPYIGNFHYGERQKSYLAFDLMEEFRSIIVDSLVMNIINHSVFKPHDFDFVESTEGVYLNQSSRRVFLQKFEARMNEETSHPDLQSKITYRHAIQLQVRRYKRHLLSNIPYAAFLRPA</sequence>
<evidence type="ECO:0000256" key="3">
    <source>
        <dbReference type="ARBA" id="ARBA00022759"/>
    </source>
</evidence>
<geneLocation type="plasmid" evidence="11 12">
    <name>unnamed</name>
</geneLocation>
<evidence type="ECO:0000313" key="12">
    <source>
        <dbReference type="Proteomes" id="UP001483337"/>
    </source>
</evidence>
<dbReference type="InterPro" id="IPR050646">
    <property type="entry name" value="Cas1"/>
</dbReference>
<keyword evidence="2 10" id="KW-0479">Metal-binding</keyword>
<dbReference type="Gene3D" id="1.20.120.920">
    <property type="entry name" value="CRISPR-associated endonuclease Cas1, C-terminal domain"/>
    <property type="match status" value="1"/>
</dbReference>
<evidence type="ECO:0000256" key="2">
    <source>
        <dbReference type="ARBA" id="ARBA00022723"/>
    </source>
</evidence>
<keyword evidence="3 10" id="KW-0255">Endonuclease</keyword>
<dbReference type="RefSeq" id="WP_353933277.1">
    <property type="nucleotide sequence ID" value="NZ_CP150887.1"/>
</dbReference>
<dbReference type="EC" id="3.1.-.-" evidence="10"/>
<evidence type="ECO:0000256" key="4">
    <source>
        <dbReference type="ARBA" id="ARBA00022801"/>
    </source>
</evidence>
<dbReference type="GO" id="GO:0004519">
    <property type="term" value="F:endonuclease activity"/>
    <property type="evidence" value="ECO:0007669"/>
    <property type="project" value="UniProtKB-KW"/>
</dbReference>
<name>A0ABZ2UY72_9CYAN</name>
<keyword evidence="7 10" id="KW-0238">DNA-binding</keyword>
<dbReference type="Pfam" id="PF01867">
    <property type="entry name" value="Cas_Cas1"/>
    <property type="match status" value="1"/>
</dbReference>
<dbReference type="CDD" id="cd09634">
    <property type="entry name" value="Cas1_I-II-III"/>
    <property type="match status" value="1"/>
</dbReference>
<dbReference type="PANTHER" id="PTHR34353:SF2">
    <property type="entry name" value="CRISPR-ASSOCIATED ENDONUCLEASE CAS1 1"/>
    <property type="match status" value="1"/>
</dbReference>
<comment type="subunit">
    <text evidence="9 10">Homodimer, forms a heterotetramer with a Cas2 homodimer.</text>
</comment>
<comment type="similarity">
    <text evidence="10">Belongs to the CRISPR-associated endonuclease Cas1 family.</text>
</comment>
<evidence type="ECO:0000256" key="5">
    <source>
        <dbReference type="ARBA" id="ARBA00022842"/>
    </source>
</evidence>
<comment type="function">
    <text evidence="10">CRISPR (clustered regularly interspaced short palindromic repeat), is an adaptive immune system that provides protection against mobile genetic elements (viruses, transposable elements and conjugative plasmids). CRISPR clusters contain spacers, sequences complementary to antecedent mobile elements, and target invading nucleic acids. CRISPR clusters are transcribed and processed into CRISPR RNA (crRNA). Acts as a dsDNA endonuclease. Involved in the integration of spacer DNA into the CRISPR cassette.</text>
</comment>
<evidence type="ECO:0000256" key="8">
    <source>
        <dbReference type="ARBA" id="ARBA00023211"/>
    </source>
</evidence>
<reference evidence="11 12" key="1">
    <citation type="submission" date="2024-04" db="EMBL/GenBank/DDBJ databases">
        <title>Okeanomitos corallinicola gen. &amp; sp. nov. (Nostocales, Cyanobacteria), a new toxic marine heterocyst-forming cyanobacterium from a coral reef.</title>
        <authorList>
            <person name="Li H."/>
            <person name="Li R."/>
            <person name="Kang J."/>
            <person name="Hii K.S."/>
            <person name="Mohamed H.F."/>
            <person name="Xu X."/>
            <person name="Luo Z."/>
        </authorList>
    </citation>
    <scope>NUCLEOTIDE SEQUENCE [LARGE SCALE GENOMIC DNA]</scope>
    <source>
        <strain evidence="11 12">TIOX110</strain>
        <plasmid evidence="11 12">unnamed</plasmid>
    </source>
</reference>
<keyword evidence="5 10" id="KW-0460">Magnesium</keyword>
<evidence type="ECO:0000256" key="1">
    <source>
        <dbReference type="ARBA" id="ARBA00022722"/>
    </source>
</evidence>
<keyword evidence="12" id="KW-1185">Reference proteome</keyword>
<dbReference type="NCBIfam" id="TIGR00287">
    <property type="entry name" value="cas1"/>
    <property type="match status" value="1"/>
</dbReference>
<evidence type="ECO:0000256" key="7">
    <source>
        <dbReference type="ARBA" id="ARBA00023125"/>
    </source>
</evidence>
<gene>
    <name evidence="10 11" type="primary">cas1</name>
    <name evidence="11" type="ORF">WJM97_23295</name>
</gene>
<comment type="cofactor">
    <cofactor evidence="10">
        <name>Mg(2+)</name>
        <dbReference type="ChEBI" id="CHEBI:18420"/>
    </cofactor>
    <cofactor evidence="10">
        <name>Mn(2+)</name>
        <dbReference type="ChEBI" id="CHEBI:29035"/>
    </cofactor>
</comment>
<dbReference type="EMBL" id="CP150887">
    <property type="protein sequence ID" value="WZB90379.1"/>
    <property type="molecule type" value="Genomic_DNA"/>
</dbReference>
<keyword evidence="11" id="KW-0614">Plasmid</keyword>
<evidence type="ECO:0000256" key="9">
    <source>
        <dbReference type="ARBA" id="ARBA00038592"/>
    </source>
</evidence>
<keyword evidence="6 10" id="KW-0051">Antiviral defense</keyword>
<dbReference type="HAMAP" id="MF_01470">
    <property type="entry name" value="Cas1"/>
    <property type="match status" value="1"/>
</dbReference>
<organism evidence="11 12">
    <name type="scientific">Okeanomitos corallinicola TIOX110</name>
    <dbReference type="NCBI Taxonomy" id="3133117"/>
    <lineage>
        <taxon>Bacteria</taxon>
        <taxon>Bacillati</taxon>
        <taxon>Cyanobacteriota</taxon>
        <taxon>Cyanophyceae</taxon>
        <taxon>Nostocales</taxon>
        <taxon>Aphanizomenonaceae</taxon>
        <taxon>Okeanomitos</taxon>
    </lineage>
</organism>
<feature type="binding site" evidence="10">
    <location>
        <position position="248"/>
    </location>
    <ligand>
        <name>Mn(2+)</name>
        <dbReference type="ChEBI" id="CHEBI:29035"/>
    </ligand>
</feature>
<proteinExistence type="inferred from homology"/>
<evidence type="ECO:0000256" key="6">
    <source>
        <dbReference type="ARBA" id="ARBA00023118"/>
    </source>
</evidence>
<protein>
    <recommendedName>
        <fullName evidence="10">CRISPR-associated endonuclease Cas1</fullName>
        <ecNumber evidence="10">3.1.-.-</ecNumber>
    </recommendedName>
</protein>
<evidence type="ECO:0000313" key="11">
    <source>
        <dbReference type="EMBL" id="WZB90379.1"/>
    </source>
</evidence>
<keyword evidence="1 10" id="KW-0540">Nuclease</keyword>
<keyword evidence="8 10" id="KW-0464">Manganese</keyword>
<keyword evidence="4 10" id="KW-0378">Hydrolase</keyword>
<evidence type="ECO:0000256" key="10">
    <source>
        <dbReference type="HAMAP-Rule" id="MF_01470"/>
    </source>
</evidence>
<feature type="binding site" evidence="10">
    <location>
        <position position="233"/>
    </location>
    <ligand>
        <name>Mn(2+)</name>
        <dbReference type="ChEBI" id="CHEBI:29035"/>
    </ligand>
</feature>